<dbReference type="EMBL" id="CP008743">
    <property type="protein sequence ID" value="ARN84433.1"/>
    <property type="molecule type" value="Genomic_DNA"/>
</dbReference>
<accession>A0A1W6N3M4</accession>
<keyword evidence="1" id="KW-0812">Transmembrane</keyword>
<dbReference type="Proteomes" id="UP000237351">
    <property type="component" value="Chromosome"/>
</dbReference>
<dbReference type="AlphaFoldDB" id="A0A1W6N3M4"/>
<feature type="transmembrane region" description="Helical" evidence="1">
    <location>
        <begin position="94"/>
        <end position="114"/>
    </location>
</feature>
<keyword evidence="3" id="KW-1185">Reference proteome</keyword>
<feature type="transmembrane region" description="Helical" evidence="1">
    <location>
        <begin position="72"/>
        <end position="88"/>
    </location>
</feature>
<keyword evidence="1" id="KW-1133">Transmembrane helix</keyword>
<reference evidence="2 3" key="1">
    <citation type="submission" date="2014-06" db="EMBL/GenBank/DDBJ databases">
        <title>The genome of the endonuclear symbiont Nucleicultrix amoebiphila.</title>
        <authorList>
            <person name="Schulz F."/>
            <person name="Horn M."/>
        </authorList>
    </citation>
    <scope>NUCLEOTIDE SEQUENCE [LARGE SCALE GENOMIC DNA]</scope>
    <source>
        <strain evidence="2 3">FS5</strain>
    </source>
</reference>
<proteinExistence type="predicted"/>
<dbReference type="STRING" id="1414854.GQ61_02845"/>
<name>A0A1W6N3M4_9PROT</name>
<organism evidence="2 3">
    <name type="scientific">Candidatus Nucleicultrix amoebiphila FS5</name>
    <dbReference type="NCBI Taxonomy" id="1414854"/>
    <lineage>
        <taxon>Bacteria</taxon>
        <taxon>Pseudomonadati</taxon>
        <taxon>Pseudomonadota</taxon>
        <taxon>Alphaproteobacteria</taxon>
        <taxon>Holosporales</taxon>
        <taxon>Candidatus Nucleicultricaceae</taxon>
        <taxon>Candidatus Nucleicultrix</taxon>
    </lineage>
</organism>
<evidence type="ECO:0000313" key="3">
    <source>
        <dbReference type="Proteomes" id="UP000237351"/>
    </source>
</evidence>
<evidence type="ECO:0000256" key="1">
    <source>
        <dbReference type="SAM" id="Phobius"/>
    </source>
</evidence>
<feature type="transmembrane region" description="Helical" evidence="1">
    <location>
        <begin position="161"/>
        <end position="183"/>
    </location>
</feature>
<evidence type="ECO:0000313" key="2">
    <source>
        <dbReference type="EMBL" id="ARN84433.1"/>
    </source>
</evidence>
<gene>
    <name evidence="2" type="ORF">GQ61_02845</name>
</gene>
<keyword evidence="1" id="KW-0472">Membrane</keyword>
<sequence length="187" mass="21886">MLCQDWSLNTEEIKYALIHNCYNNNMKIYDYLFKNIFYKDNKSRTIFEPYAPWVMTAYVIEDVTKENEIKNYLLFHLCLIFFLIPISFHFGLMMIIATLWFLLGFYVFMIHNLVKDLLKENHSRQHYLESLSYLRLAFIELLSSFSSIGFGLTILNSGANGLIILGLVASIFMTVLTTIGIYLKISL</sequence>
<dbReference type="KEGG" id="naf:GQ61_02845"/>
<protein>
    <submittedName>
        <fullName evidence="2">Uncharacterized protein</fullName>
    </submittedName>
</protein>
<feature type="transmembrane region" description="Helical" evidence="1">
    <location>
        <begin position="134"/>
        <end position="155"/>
    </location>
</feature>